<dbReference type="InterPro" id="IPR000644">
    <property type="entry name" value="CBS_dom"/>
</dbReference>
<dbReference type="PANTHER" id="PTHR43080">
    <property type="entry name" value="CBS DOMAIN-CONTAINING PROTEIN CBSX3, MITOCHONDRIAL"/>
    <property type="match status" value="1"/>
</dbReference>
<dbReference type="InterPro" id="IPR046342">
    <property type="entry name" value="CBS_dom_sf"/>
</dbReference>
<accession>A0A286TXU8</accession>
<evidence type="ECO:0000259" key="3">
    <source>
        <dbReference type="PROSITE" id="PS51371"/>
    </source>
</evidence>
<comment type="caution">
    <text evidence="4">The sequence shown here is derived from an EMBL/GenBank/DDBJ whole genome shotgun (WGS) entry which is preliminary data.</text>
</comment>
<dbReference type="OrthoDB" id="256004at2"/>
<dbReference type="Gene3D" id="3.10.580.10">
    <property type="entry name" value="CBS-domain"/>
    <property type="match status" value="2"/>
</dbReference>
<protein>
    <submittedName>
        <fullName evidence="4">Signal transduction protein</fullName>
    </submittedName>
</protein>
<dbReference type="AlphaFoldDB" id="A0A286TXU8"/>
<dbReference type="SMART" id="SM00116">
    <property type="entry name" value="CBS"/>
    <property type="match status" value="2"/>
</dbReference>
<organism evidence="4 5">
    <name type="scientific">Candidatus Scalindua japonica</name>
    <dbReference type="NCBI Taxonomy" id="1284222"/>
    <lineage>
        <taxon>Bacteria</taxon>
        <taxon>Pseudomonadati</taxon>
        <taxon>Planctomycetota</taxon>
        <taxon>Candidatus Brocadiia</taxon>
        <taxon>Candidatus Brocadiales</taxon>
        <taxon>Candidatus Scalinduaceae</taxon>
        <taxon>Candidatus Scalindua</taxon>
    </lineage>
</organism>
<name>A0A286TXU8_9BACT</name>
<evidence type="ECO:0000256" key="2">
    <source>
        <dbReference type="PROSITE-ProRule" id="PRU00703"/>
    </source>
</evidence>
<sequence>MFVKDVMSIDVITIRKNENLIQLIAKFRKYNFHTLPVIDNEKKVLGVVSSEDIMKVCLPHNPVLDKLLKSTHLYNTEEEDILEMDLPEELGTTVTVSDIMNVNVVTIEDSETIADARKLMKLHNIQRVPAVTRGRELVGFITLFDIIIALFKERNIIE</sequence>
<feature type="domain" description="CBS" evidence="3">
    <location>
        <begin position="100"/>
        <end position="156"/>
    </location>
</feature>
<dbReference type="RefSeq" id="WP_096894098.1">
    <property type="nucleotide sequence ID" value="NZ_BAOS01000013.1"/>
</dbReference>
<dbReference type="Pfam" id="PF00571">
    <property type="entry name" value="CBS"/>
    <property type="match status" value="2"/>
</dbReference>
<proteinExistence type="predicted"/>
<evidence type="ECO:0000313" key="5">
    <source>
        <dbReference type="Proteomes" id="UP000218542"/>
    </source>
</evidence>
<dbReference type="PROSITE" id="PS51371">
    <property type="entry name" value="CBS"/>
    <property type="match status" value="2"/>
</dbReference>
<evidence type="ECO:0000256" key="1">
    <source>
        <dbReference type="ARBA" id="ARBA00023122"/>
    </source>
</evidence>
<dbReference type="SUPFAM" id="SSF54631">
    <property type="entry name" value="CBS-domain pair"/>
    <property type="match status" value="1"/>
</dbReference>
<gene>
    <name evidence="4" type="ORF">SCALIN_C13_0225</name>
</gene>
<evidence type="ECO:0000313" key="4">
    <source>
        <dbReference type="EMBL" id="GAX60708.1"/>
    </source>
</evidence>
<dbReference type="PANTHER" id="PTHR43080:SF2">
    <property type="entry name" value="CBS DOMAIN-CONTAINING PROTEIN"/>
    <property type="match status" value="1"/>
</dbReference>
<keyword evidence="1 2" id="KW-0129">CBS domain</keyword>
<reference evidence="5" key="1">
    <citation type="journal article" date="2017" name="Environ. Microbiol. Rep.">
        <title>Genetic Diversity of Marine Anaerobic Ammonium-Oxidizing Bacteria as Revealed by Genomic and Proteomic Analyses of 'Candidatus Scalindua japonica'.</title>
        <authorList>
            <person name="Oshiki M."/>
            <person name="Mizuto K."/>
            <person name="Kimura Z."/>
            <person name="Kindaichi T."/>
            <person name="Satoh H."/>
            <person name="Okabe S."/>
        </authorList>
    </citation>
    <scope>NUCLEOTIDE SEQUENCE [LARGE SCALE GENOMIC DNA]</scope>
    <source>
        <strain evidence="5">husup-a2</strain>
    </source>
</reference>
<dbReference type="InterPro" id="IPR051257">
    <property type="entry name" value="Diverse_CBS-Domain"/>
</dbReference>
<dbReference type="EMBL" id="BAOS01000013">
    <property type="protein sequence ID" value="GAX60708.1"/>
    <property type="molecule type" value="Genomic_DNA"/>
</dbReference>
<feature type="domain" description="CBS" evidence="3">
    <location>
        <begin position="7"/>
        <end position="66"/>
    </location>
</feature>
<dbReference type="Proteomes" id="UP000218542">
    <property type="component" value="Unassembled WGS sequence"/>
</dbReference>
<keyword evidence="5" id="KW-1185">Reference proteome</keyword>